<comment type="caution">
    <text evidence="2">The sequence shown here is derived from an EMBL/GenBank/DDBJ whole genome shotgun (WGS) entry which is preliminary data.</text>
</comment>
<name>A0AAV9Q9X0_9PEZI</name>
<accession>A0AAV9Q9X0</accession>
<evidence type="ECO:0000313" key="3">
    <source>
        <dbReference type="Proteomes" id="UP001345827"/>
    </source>
</evidence>
<dbReference type="Proteomes" id="UP001345827">
    <property type="component" value="Unassembled WGS sequence"/>
</dbReference>
<feature type="compositionally biased region" description="Basic and acidic residues" evidence="1">
    <location>
        <begin position="47"/>
        <end position="66"/>
    </location>
</feature>
<organism evidence="2 3">
    <name type="scientific">Vermiconidia calcicola</name>
    <dbReference type="NCBI Taxonomy" id="1690605"/>
    <lineage>
        <taxon>Eukaryota</taxon>
        <taxon>Fungi</taxon>
        <taxon>Dikarya</taxon>
        <taxon>Ascomycota</taxon>
        <taxon>Pezizomycotina</taxon>
        <taxon>Dothideomycetes</taxon>
        <taxon>Dothideomycetidae</taxon>
        <taxon>Mycosphaerellales</taxon>
        <taxon>Extremaceae</taxon>
        <taxon>Vermiconidia</taxon>
    </lineage>
</organism>
<feature type="region of interest" description="Disordered" evidence="1">
    <location>
        <begin position="47"/>
        <end position="92"/>
    </location>
</feature>
<dbReference type="AlphaFoldDB" id="A0AAV9Q9X0"/>
<feature type="compositionally biased region" description="Polar residues" evidence="1">
    <location>
        <begin position="81"/>
        <end position="92"/>
    </location>
</feature>
<dbReference type="EMBL" id="JAXLQG010000007">
    <property type="protein sequence ID" value="KAK5537350.1"/>
    <property type="molecule type" value="Genomic_DNA"/>
</dbReference>
<evidence type="ECO:0000256" key="1">
    <source>
        <dbReference type="SAM" id="MobiDB-lite"/>
    </source>
</evidence>
<evidence type="ECO:0008006" key="4">
    <source>
        <dbReference type="Google" id="ProtNLM"/>
    </source>
</evidence>
<keyword evidence="3" id="KW-1185">Reference proteome</keyword>
<reference evidence="2 3" key="1">
    <citation type="submission" date="2023-06" db="EMBL/GenBank/DDBJ databases">
        <title>Black Yeasts Isolated from many extreme environments.</title>
        <authorList>
            <person name="Coleine C."/>
            <person name="Stajich J.E."/>
            <person name="Selbmann L."/>
        </authorList>
    </citation>
    <scope>NUCLEOTIDE SEQUENCE [LARGE SCALE GENOMIC DNA]</scope>
    <source>
        <strain evidence="2 3">CCFEE 5887</strain>
    </source>
</reference>
<gene>
    <name evidence="2" type="ORF">LTR25_004601</name>
</gene>
<protein>
    <recommendedName>
        <fullName evidence="4">BTB domain-containing protein</fullName>
    </recommendedName>
</protein>
<evidence type="ECO:0000313" key="2">
    <source>
        <dbReference type="EMBL" id="KAK5537350.1"/>
    </source>
</evidence>
<proteinExistence type="predicted"/>
<sequence>MAPTTPSTVRKNKYSRQTLHNSVGRSKVPFHVHYAQLESTAFFEVHGKPTSRAESRETSVVDDREPTLSPVPDIKAEDGETTVNESPTVQSPTKPAYNLEGFVYEPAAFEVVVNWLYNQPPNKPAMRNDCKTLLRAYVLALQYRITGLQDELVDCIRQYHRDFNVTFEDLTWLINRISEEPTAHIIPMMQYLIDQIAFEISTQGFTEFSRNNIMFETFLAEGVHPIRIVLFRALADVARANPHRDPAQGPNRWRVDDWVAAPTPIQNPIDIIDIDEE</sequence>